<keyword evidence="5" id="KW-1185">Reference proteome</keyword>
<evidence type="ECO:0000256" key="1">
    <source>
        <dbReference type="ARBA" id="ARBA00008954"/>
    </source>
</evidence>
<dbReference type="CDD" id="cd00610">
    <property type="entry name" value="OAT_like"/>
    <property type="match status" value="1"/>
</dbReference>
<sequence length="454" mass="49345">MNTRHQALRETAGRHLMLHFSPQRIDDLLVLERGEGPYVFDTQGRRYVDALSSLFCSQIGYSYGQEMAEAATRQLTTLAFNTNWATAHPAAIELAERLTALAPEGLTRAFFTSGGSESVEAAWKLAREYHLANGQPQRTKAIARQTAYHGVTLGALSFTGVPRFKEAFGPPPVDVVHVSNTNAFRAPDGDDPDAFRARLLREMEDAILAAGPEQVAMIIAEPVQNAGGCLTAPPGYWKGLRQLADRYGALLMADEVITGCGRLGEWFGVAREGVTPDLVSLAKGLTSAYAPMGAVVAAERVAAALIDTGRPFRHGITFGGHPLSAAIALRNIEIFERDGVLENVRTLSPHLRERMEKLRELPIVGDVRGAGFFLAVELVRDGDHTRFDQSERDRLLRGFLPGRLLEAGLIARADDRGDSVLQIAPPLISDAALLDDIVDRLADVLTDAGERFCA</sequence>
<dbReference type="PROSITE" id="PS00600">
    <property type="entry name" value="AA_TRANSFER_CLASS_3"/>
    <property type="match status" value="1"/>
</dbReference>
<dbReference type="RefSeq" id="WP_182854169.1">
    <property type="nucleotide sequence ID" value="NZ_WMLF01000033.1"/>
</dbReference>
<keyword evidence="2 3" id="KW-0663">Pyridoxal phosphate</keyword>
<dbReference type="Gene3D" id="3.40.640.10">
    <property type="entry name" value="Type I PLP-dependent aspartate aminotransferase-like (Major domain)"/>
    <property type="match status" value="1"/>
</dbReference>
<evidence type="ECO:0000256" key="2">
    <source>
        <dbReference type="ARBA" id="ARBA00022898"/>
    </source>
</evidence>
<dbReference type="Gene3D" id="3.90.1150.10">
    <property type="entry name" value="Aspartate Aminotransferase, domain 1"/>
    <property type="match status" value="1"/>
</dbReference>
<dbReference type="PIRSF" id="PIRSF000521">
    <property type="entry name" value="Transaminase_4ab_Lys_Orn"/>
    <property type="match status" value="1"/>
</dbReference>
<dbReference type="Proteomes" id="UP000766698">
    <property type="component" value="Unassembled WGS sequence"/>
</dbReference>
<dbReference type="InterPro" id="IPR049704">
    <property type="entry name" value="Aminotrans_3_PPA_site"/>
</dbReference>
<evidence type="ECO:0000256" key="3">
    <source>
        <dbReference type="RuleBase" id="RU003560"/>
    </source>
</evidence>
<keyword evidence="4" id="KW-0032">Aminotransferase</keyword>
<accession>A0ABR6EBQ2</accession>
<comment type="similarity">
    <text evidence="1 3">Belongs to the class-III pyridoxal-phosphate-dependent aminotransferase family.</text>
</comment>
<dbReference type="GO" id="GO:0008483">
    <property type="term" value="F:transaminase activity"/>
    <property type="evidence" value="ECO:0007669"/>
    <property type="project" value="UniProtKB-KW"/>
</dbReference>
<name>A0ABR6EBQ2_9ACTN</name>
<dbReference type="Pfam" id="PF00202">
    <property type="entry name" value="Aminotran_3"/>
    <property type="match status" value="1"/>
</dbReference>
<comment type="caution">
    <text evidence="4">The sequence shown here is derived from an EMBL/GenBank/DDBJ whole genome shotgun (WGS) entry which is preliminary data.</text>
</comment>
<proteinExistence type="inferred from homology"/>
<evidence type="ECO:0000313" key="4">
    <source>
        <dbReference type="EMBL" id="MBB1242749.1"/>
    </source>
</evidence>
<dbReference type="InterPro" id="IPR015421">
    <property type="entry name" value="PyrdxlP-dep_Trfase_major"/>
</dbReference>
<protein>
    <submittedName>
        <fullName evidence="4">Aspartate aminotransferase family protein</fullName>
    </submittedName>
</protein>
<dbReference type="InterPro" id="IPR015422">
    <property type="entry name" value="PyrdxlP-dep_Trfase_small"/>
</dbReference>
<dbReference type="PANTHER" id="PTHR43094:SF1">
    <property type="entry name" value="AMINOTRANSFERASE CLASS-III"/>
    <property type="match status" value="1"/>
</dbReference>
<dbReference type="InterPro" id="IPR005814">
    <property type="entry name" value="Aminotrans_3"/>
</dbReference>
<dbReference type="PANTHER" id="PTHR43094">
    <property type="entry name" value="AMINOTRANSFERASE"/>
    <property type="match status" value="1"/>
</dbReference>
<gene>
    <name evidence="4" type="ORF">GL263_04050</name>
</gene>
<dbReference type="SUPFAM" id="SSF53383">
    <property type="entry name" value="PLP-dependent transferases"/>
    <property type="match status" value="1"/>
</dbReference>
<dbReference type="InterPro" id="IPR015424">
    <property type="entry name" value="PyrdxlP-dep_Trfase"/>
</dbReference>
<evidence type="ECO:0000313" key="5">
    <source>
        <dbReference type="Proteomes" id="UP000766698"/>
    </source>
</evidence>
<keyword evidence="4" id="KW-0808">Transferase</keyword>
<reference evidence="5" key="1">
    <citation type="journal article" date="2020" name="Syst. Appl. Microbiol.">
        <title>Streptomyces alkaliterrae sp. nov., isolated from an alkaline soil, and emended descriptions of Streptomyces alkaliphilus, Streptomyces calidiresistens and Streptomyces durbertensis.</title>
        <authorList>
            <person name="Swiecimska M."/>
            <person name="Golinska P."/>
            <person name="Nouioui I."/>
            <person name="Wypij M."/>
            <person name="Rai M."/>
            <person name="Sangal V."/>
            <person name="Goodfellow M."/>
        </authorList>
    </citation>
    <scope>NUCLEOTIDE SEQUENCE [LARGE SCALE GENOMIC DNA]</scope>
    <source>
        <strain evidence="5">DSM 104538</strain>
    </source>
</reference>
<dbReference type="NCBIfam" id="NF005102">
    <property type="entry name" value="PRK06541.1"/>
    <property type="match status" value="1"/>
</dbReference>
<organism evidence="4 5">
    <name type="scientific">Streptomyces durbertensis</name>
    <dbReference type="NCBI Taxonomy" id="2448886"/>
    <lineage>
        <taxon>Bacteria</taxon>
        <taxon>Bacillati</taxon>
        <taxon>Actinomycetota</taxon>
        <taxon>Actinomycetes</taxon>
        <taxon>Kitasatosporales</taxon>
        <taxon>Streptomycetaceae</taxon>
        <taxon>Streptomyces</taxon>
    </lineage>
</organism>
<dbReference type="EMBL" id="WMLF01000033">
    <property type="protein sequence ID" value="MBB1242749.1"/>
    <property type="molecule type" value="Genomic_DNA"/>
</dbReference>